<dbReference type="GO" id="GO:0051321">
    <property type="term" value="P:meiotic cell cycle"/>
    <property type="evidence" value="ECO:0007669"/>
    <property type="project" value="TreeGrafter"/>
</dbReference>
<evidence type="ECO:0000256" key="4">
    <source>
        <dbReference type="ARBA" id="ARBA00022701"/>
    </source>
</evidence>
<proteinExistence type="inferred from homology"/>
<feature type="region of interest" description="Disordered" evidence="6">
    <location>
        <begin position="863"/>
        <end position="887"/>
    </location>
</feature>
<feature type="compositionally biased region" description="Basic and acidic residues" evidence="6">
    <location>
        <begin position="183"/>
        <end position="198"/>
    </location>
</feature>
<evidence type="ECO:0000256" key="6">
    <source>
        <dbReference type="SAM" id="MobiDB-lite"/>
    </source>
</evidence>
<dbReference type="GO" id="GO:0061497">
    <property type="term" value="C:inner plaque of mitotic spindle pole body"/>
    <property type="evidence" value="ECO:0007669"/>
    <property type="project" value="EnsemblFungi"/>
</dbReference>
<dbReference type="GO" id="GO:0051011">
    <property type="term" value="F:microtubule minus-end binding"/>
    <property type="evidence" value="ECO:0007669"/>
    <property type="project" value="TreeGrafter"/>
</dbReference>
<protein>
    <submittedName>
        <fullName evidence="9">Spindle pole body component alp6</fullName>
    </submittedName>
</protein>
<dbReference type="AlphaFoldDB" id="A0A1U7LRR1"/>
<feature type="domain" description="Gamma tubulin complex component protein N-terminal" evidence="8">
    <location>
        <begin position="218"/>
        <end position="511"/>
    </location>
</feature>
<evidence type="ECO:0000256" key="1">
    <source>
        <dbReference type="ARBA" id="ARBA00004245"/>
    </source>
</evidence>
<dbReference type="GO" id="GO:0061496">
    <property type="term" value="C:half bridge of mitotic spindle pole body"/>
    <property type="evidence" value="ECO:0007669"/>
    <property type="project" value="EnsemblFungi"/>
</dbReference>
<dbReference type="GO" id="GO:0005874">
    <property type="term" value="C:microtubule"/>
    <property type="evidence" value="ECO:0007669"/>
    <property type="project" value="UniProtKB-KW"/>
</dbReference>
<accession>A0A1U7LRR1</accession>
<dbReference type="GO" id="GO:0090307">
    <property type="term" value="P:mitotic spindle assembly"/>
    <property type="evidence" value="ECO:0007669"/>
    <property type="project" value="EnsemblFungi"/>
</dbReference>
<name>A0A1U7LRR1_NEOID</name>
<feature type="compositionally biased region" description="Basic and acidic residues" evidence="6">
    <location>
        <begin position="863"/>
        <end position="881"/>
    </location>
</feature>
<comment type="similarity">
    <text evidence="2">Belongs to the TUBGCP family.</text>
</comment>
<feature type="region of interest" description="Disordered" evidence="6">
    <location>
        <begin position="149"/>
        <end position="212"/>
    </location>
</feature>
<evidence type="ECO:0000259" key="7">
    <source>
        <dbReference type="Pfam" id="PF04130"/>
    </source>
</evidence>
<dbReference type="PANTHER" id="PTHR19302:SF14">
    <property type="entry name" value="GAMMA-TUBULIN COMPLEX COMPONENT 3"/>
    <property type="match status" value="1"/>
</dbReference>
<dbReference type="GO" id="GO:0000923">
    <property type="term" value="C:equatorial microtubule organizing center"/>
    <property type="evidence" value="ECO:0007669"/>
    <property type="project" value="EnsemblFungi"/>
</dbReference>
<dbReference type="EMBL" id="LXFE01000431">
    <property type="protein sequence ID" value="OLL25334.1"/>
    <property type="molecule type" value="Genomic_DNA"/>
</dbReference>
<dbReference type="GO" id="GO:0007020">
    <property type="term" value="P:microtubule nucleation"/>
    <property type="evidence" value="ECO:0007669"/>
    <property type="project" value="InterPro"/>
</dbReference>
<feature type="region of interest" description="Disordered" evidence="6">
    <location>
        <begin position="784"/>
        <end position="805"/>
    </location>
</feature>
<dbReference type="Pfam" id="PF17681">
    <property type="entry name" value="GCP_N_terminal"/>
    <property type="match status" value="1"/>
</dbReference>
<dbReference type="Pfam" id="PF04130">
    <property type="entry name" value="GCP_C_terminal"/>
    <property type="match status" value="1"/>
</dbReference>
<dbReference type="GO" id="GO:0000931">
    <property type="term" value="C:gamma-tubulin ring complex"/>
    <property type="evidence" value="ECO:0007669"/>
    <property type="project" value="EnsemblFungi"/>
</dbReference>
<feature type="non-terminal residue" evidence="9">
    <location>
        <position position="1"/>
    </location>
</feature>
<dbReference type="GO" id="GO:0043015">
    <property type="term" value="F:gamma-tubulin binding"/>
    <property type="evidence" value="ECO:0007669"/>
    <property type="project" value="InterPro"/>
</dbReference>
<sequence length="887" mass="101127">GQHGLKRDINLRLYTDIPFNAIFSIPFNAYFSPVTRNLWMSEARIADALARLVDGILELDPEDEKTASLRQEAIEHARNVVASNPIPSVEEDLNHISEQIRTKLMRENTSPEATLRYSNLFSRLQSQPIIRNKWGILYLLYSLSLANSAEPNASTRPTSRSTNKGLNRISDIRLSVSQSSPRRGCDDRREGRESRGRGNEGIQRWGPGPMEPSERTLLRDIPFLLQGISSTHIKFSTPTTMTLPQTLPLPVLSLLRALSEPGLLYKDISTYIANSHDPLSLTGLVGQSLVAALSTELIGYLNLVAALEGEIRRELGLPDNEASGGVTLKRCLVWLREATLGLRLMSVIKDESRNKKGGQLISCLHGFSSHGDPFVHAFAEKLLKEVTRSFYEMLQRWIYDGELQDPFLEFFVVENRNQDSRSESSGYVWEGRYSIDERMIPPFLSDILAQKIFLIGKSLNFIRYGCGDVQWVESHSKASSRGLSHEDISTLDVSIDSAYKTTTARLNDLITTRFKLFEHLHAFKKYLMLGQGDFIALLMDSLQSSLDQKASLLYRHNLTATLESAIRGSNAQYDPDDITRRLDARLLELAHGDIGWDVFTLEYKVDSPLDVIVTSWSARQYLKIFNFLWRVKRVEFALNNTWRTSVIGERAFLNVVKDVCGSDWQTVRCASAEMTHFICQLQYYIQFEVIESSWEKLQAMVAKPDCTLDTYIQAHERYLSQITHKGLLGAMRHGRDQNLMDQLHEIFKTILNFKDAVEQLNGLTHQIYLKNLQRKSRAEARTAAGKWGVTEEDDRQTHQDETVPHANQLNNFRQLIPNLIANFRGVLTSLLTELAHQPDLEMRFLGVRLNYNEFYKLRTRISKERDRDKKPAVTGRVKEPSDDMNPE</sequence>
<dbReference type="InterPro" id="IPR007259">
    <property type="entry name" value="GCP"/>
</dbReference>
<evidence type="ECO:0000256" key="3">
    <source>
        <dbReference type="ARBA" id="ARBA00022490"/>
    </source>
</evidence>
<gene>
    <name evidence="9" type="ORF">NEOLI_003295</name>
</gene>
<dbReference type="GO" id="GO:0031122">
    <property type="term" value="P:cytoplasmic microtubule organization"/>
    <property type="evidence" value="ECO:0007669"/>
    <property type="project" value="EnsemblFungi"/>
</dbReference>
<dbReference type="InterPro" id="IPR041470">
    <property type="entry name" value="GCP_N"/>
</dbReference>
<dbReference type="PANTHER" id="PTHR19302">
    <property type="entry name" value="GAMMA TUBULIN COMPLEX PROTEIN"/>
    <property type="match status" value="1"/>
</dbReference>
<dbReference type="OMA" id="MRMMSVC"/>
<dbReference type="GO" id="GO:0008275">
    <property type="term" value="C:gamma-tubulin small complex"/>
    <property type="evidence" value="ECO:0007669"/>
    <property type="project" value="EnsemblFungi"/>
</dbReference>
<dbReference type="InterPro" id="IPR040457">
    <property type="entry name" value="GCP_C"/>
</dbReference>
<dbReference type="STRING" id="1198029.A0A1U7LRR1"/>
<feature type="domain" description="Gamma tubulin complex component C-terminal" evidence="7">
    <location>
        <begin position="516"/>
        <end position="855"/>
    </location>
</feature>
<dbReference type="GO" id="GO:0071957">
    <property type="term" value="C:old mitotic spindle pole body"/>
    <property type="evidence" value="ECO:0007669"/>
    <property type="project" value="EnsemblFungi"/>
</dbReference>
<dbReference type="GO" id="GO:0000922">
    <property type="term" value="C:spindle pole"/>
    <property type="evidence" value="ECO:0007669"/>
    <property type="project" value="InterPro"/>
</dbReference>
<keyword evidence="5" id="KW-0206">Cytoskeleton</keyword>
<evidence type="ECO:0000259" key="8">
    <source>
        <dbReference type="Pfam" id="PF17681"/>
    </source>
</evidence>
<comment type="subcellular location">
    <subcellularLocation>
        <location evidence="1">Cytoplasm</location>
        <location evidence="1">Cytoskeleton</location>
    </subcellularLocation>
</comment>
<organism evidence="9 10">
    <name type="scientific">Neolecta irregularis (strain DAH-3)</name>
    <dbReference type="NCBI Taxonomy" id="1198029"/>
    <lineage>
        <taxon>Eukaryota</taxon>
        <taxon>Fungi</taxon>
        <taxon>Dikarya</taxon>
        <taxon>Ascomycota</taxon>
        <taxon>Taphrinomycotina</taxon>
        <taxon>Neolectales</taxon>
        <taxon>Neolectaceae</taxon>
        <taxon>Neolecta</taxon>
    </lineage>
</organism>
<evidence type="ECO:0000313" key="9">
    <source>
        <dbReference type="EMBL" id="OLL25334.1"/>
    </source>
</evidence>
<dbReference type="Gene3D" id="1.20.120.1900">
    <property type="entry name" value="Gamma-tubulin complex, C-terminal domain"/>
    <property type="match status" value="1"/>
</dbReference>
<feature type="compositionally biased region" description="Polar residues" evidence="6">
    <location>
        <begin position="149"/>
        <end position="165"/>
    </location>
</feature>
<keyword evidence="10" id="KW-1185">Reference proteome</keyword>
<evidence type="ECO:0000256" key="5">
    <source>
        <dbReference type="ARBA" id="ARBA00023212"/>
    </source>
</evidence>
<evidence type="ECO:0000313" key="10">
    <source>
        <dbReference type="Proteomes" id="UP000186594"/>
    </source>
</evidence>
<keyword evidence="3" id="KW-0963">Cytoplasm</keyword>
<dbReference type="InterPro" id="IPR042241">
    <property type="entry name" value="GCP_C_sf"/>
</dbReference>
<dbReference type="Proteomes" id="UP000186594">
    <property type="component" value="Unassembled WGS sequence"/>
</dbReference>
<keyword evidence="4" id="KW-0493">Microtubule</keyword>
<evidence type="ECO:0000256" key="2">
    <source>
        <dbReference type="ARBA" id="ARBA00010337"/>
    </source>
</evidence>
<dbReference type="OrthoDB" id="5860513at2759"/>
<reference evidence="9 10" key="1">
    <citation type="submission" date="2016-04" db="EMBL/GenBank/DDBJ databases">
        <title>Evolutionary innovation and constraint leading to complex multicellularity in the Ascomycota.</title>
        <authorList>
            <person name="Cisse O."/>
            <person name="Nguyen A."/>
            <person name="Hewitt D.A."/>
            <person name="Jedd G."/>
            <person name="Stajich J.E."/>
        </authorList>
    </citation>
    <scope>NUCLEOTIDE SEQUENCE [LARGE SCALE GENOMIC DNA]</scope>
    <source>
        <strain evidence="9 10">DAH-3</strain>
    </source>
</reference>
<comment type="caution">
    <text evidence="9">The sequence shown here is derived from an EMBL/GenBank/DDBJ whole genome shotgun (WGS) entry which is preliminary data.</text>
</comment>